<name>A0A0E4G8Z2_9FIRM</name>
<sequence>MRDWQEDYKRKLTTAEDAARFFANGDLIVAPLSNGQPTALANAVAKRVSQGELFDLTYVSGVDVRWFDLYQPDLVGKVLIDCGFVGPATRHWVGQGLFTYTPCRLGETVDMVSQCRRADVVVMVVSPMDKHGFFSTGCNVDWGWETAKVANARHIIVEVNENMPRTFGSNHLHISEISAVIENHIPLFELPEIPITPADEAVGHYIADMIEDGSCLQIGIGGMPNAIANFLVDKKELGIHSEMLTDTMVDLYEQGVVTCNRKNLNPYKWIGSFALGTRKLYDFIDDNPLVEMHSTKYVNDPYIIGLNDNLISVNATLEVDLTGQCASEAIAFKQYTGTGGQLDFVQGAWRSKGGKSFLTLYSTYTDKEGNLQSKIVPTMTNGIYTTVSRTDVQYVVTEYGVANLKGQNLRTRVKELVRIAHPDFRDWLEFEARKLNFIP</sequence>
<evidence type="ECO:0000259" key="3">
    <source>
        <dbReference type="Pfam" id="PF02550"/>
    </source>
</evidence>
<dbReference type="AlphaFoldDB" id="A0A0E4G8Z2"/>
<protein>
    <submittedName>
        <fullName evidence="5">Acetyl-CoA hydrolase/transferase</fullName>
    </submittedName>
</protein>
<keyword evidence="6" id="KW-1185">Reference proteome</keyword>
<reference evidence="5 6" key="1">
    <citation type="submission" date="2015-03" db="EMBL/GenBank/DDBJ databases">
        <authorList>
            <person name="Murphy D."/>
        </authorList>
    </citation>
    <scope>NUCLEOTIDE SEQUENCE [LARGE SCALE GENOMIC DNA]</scope>
    <source>
        <strain evidence="5 6">OL-4</strain>
    </source>
</reference>
<feature type="domain" description="Acetyl-CoA hydrolase/transferase C-terminal" evidence="4">
    <location>
        <begin position="276"/>
        <end position="431"/>
    </location>
</feature>
<dbReference type="Pfam" id="PF13336">
    <property type="entry name" value="AcetylCoA_hyd_C"/>
    <property type="match status" value="1"/>
</dbReference>
<dbReference type="InterPro" id="IPR026888">
    <property type="entry name" value="AcetylCoA_hyd_C"/>
</dbReference>
<keyword evidence="2 5" id="KW-0808">Transferase</keyword>
<dbReference type="InterPro" id="IPR038460">
    <property type="entry name" value="AcetylCoA_hyd_C_sf"/>
</dbReference>
<evidence type="ECO:0000256" key="2">
    <source>
        <dbReference type="ARBA" id="ARBA00022679"/>
    </source>
</evidence>
<dbReference type="SUPFAM" id="SSF100950">
    <property type="entry name" value="NagB/RpiA/CoA transferase-like"/>
    <property type="match status" value="2"/>
</dbReference>
<feature type="domain" description="Acetyl-CoA hydrolase/transferase N-terminal" evidence="3">
    <location>
        <begin position="5"/>
        <end position="183"/>
    </location>
</feature>
<dbReference type="PANTHER" id="PTHR21432:SF20">
    <property type="entry name" value="ACETYL-COA HYDROLASE"/>
    <property type="match status" value="1"/>
</dbReference>
<gene>
    <name evidence="5" type="ORF">218</name>
</gene>
<comment type="similarity">
    <text evidence="1">Belongs to the acetyl-CoA hydrolase/transferase family.</text>
</comment>
<evidence type="ECO:0000259" key="4">
    <source>
        <dbReference type="Pfam" id="PF13336"/>
    </source>
</evidence>
<dbReference type="PANTHER" id="PTHR21432">
    <property type="entry name" value="ACETYL-COA HYDROLASE-RELATED"/>
    <property type="match status" value="1"/>
</dbReference>
<dbReference type="GO" id="GO:0016787">
    <property type="term" value="F:hydrolase activity"/>
    <property type="evidence" value="ECO:0007669"/>
    <property type="project" value="UniProtKB-KW"/>
</dbReference>
<dbReference type="InterPro" id="IPR037171">
    <property type="entry name" value="NagB/RpiA_transferase-like"/>
</dbReference>
<dbReference type="GO" id="GO:0008775">
    <property type="term" value="F:acetate CoA-transferase activity"/>
    <property type="evidence" value="ECO:0007669"/>
    <property type="project" value="InterPro"/>
</dbReference>
<dbReference type="RefSeq" id="WP_046494837.1">
    <property type="nucleotide sequence ID" value="NZ_CGIH01000004.1"/>
</dbReference>
<dbReference type="Proteomes" id="UP000045545">
    <property type="component" value="Unassembled WGS sequence"/>
</dbReference>
<dbReference type="Gene3D" id="3.40.1080.10">
    <property type="entry name" value="Glutaconate Coenzyme A-transferase"/>
    <property type="match status" value="1"/>
</dbReference>
<evidence type="ECO:0000256" key="1">
    <source>
        <dbReference type="ARBA" id="ARBA00009632"/>
    </source>
</evidence>
<dbReference type="InterPro" id="IPR046433">
    <property type="entry name" value="ActCoA_hydro"/>
</dbReference>
<dbReference type="Pfam" id="PF02550">
    <property type="entry name" value="AcetylCoA_hydro"/>
    <property type="match status" value="1"/>
</dbReference>
<keyword evidence="5" id="KW-0378">Hydrolase</keyword>
<proteinExistence type="inferred from homology"/>
<dbReference type="InterPro" id="IPR003702">
    <property type="entry name" value="ActCoA_hydro_N"/>
</dbReference>
<evidence type="ECO:0000313" key="5">
    <source>
        <dbReference type="EMBL" id="CFX01823.1"/>
    </source>
</evidence>
<dbReference type="Gene3D" id="3.40.1080.20">
    <property type="entry name" value="Acetyl-CoA hydrolase/transferase C-terminal domain"/>
    <property type="match status" value="1"/>
</dbReference>
<accession>A0A0E4G8Z2</accession>
<organism evidence="5 6">
    <name type="scientific">Syntrophomonas zehnderi OL-4</name>
    <dbReference type="NCBI Taxonomy" id="690567"/>
    <lineage>
        <taxon>Bacteria</taxon>
        <taxon>Bacillati</taxon>
        <taxon>Bacillota</taxon>
        <taxon>Clostridia</taxon>
        <taxon>Eubacteriales</taxon>
        <taxon>Syntrophomonadaceae</taxon>
        <taxon>Syntrophomonas</taxon>
    </lineage>
</organism>
<dbReference type="EMBL" id="CGIH01000004">
    <property type="protein sequence ID" value="CFX01823.1"/>
    <property type="molecule type" value="Genomic_DNA"/>
</dbReference>
<evidence type="ECO:0000313" key="6">
    <source>
        <dbReference type="Proteomes" id="UP000045545"/>
    </source>
</evidence>
<dbReference type="GO" id="GO:0006083">
    <property type="term" value="P:acetate metabolic process"/>
    <property type="evidence" value="ECO:0007669"/>
    <property type="project" value="InterPro"/>
</dbReference>
<dbReference type="Gene3D" id="3.30.750.70">
    <property type="entry name" value="4-hydroxybutyrate coenzyme like domains"/>
    <property type="match status" value="1"/>
</dbReference>
<dbReference type="OrthoDB" id="9801795at2"/>
<dbReference type="STRING" id="690567.218"/>